<name>A0A5D3KAW0_9BRAD</name>
<reference evidence="2 3" key="1">
    <citation type="submission" date="2019-08" db="EMBL/GenBank/DDBJ databases">
        <title>Bradyrhizobium hipponensis sp. nov., a rhizobium isolated from a Lupinus angustifolius root nodule in Tunisia.</title>
        <authorList>
            <person name="Off K."/>
            <person name="Rejili M."/>
            <person name="Mars M."/>
            <person name="Brachmann A."/>
            <person name="Marin M."/>
        </authorList>
    </citation>
    <scope>NUCLEOTIDE SEQUENCE [LARGE SCALE GENOMIC DNA]</scope>
    <source>
        <strain evidence="2 3">CTAW71</strain>
    </source>
</reference>
<dbReference type="EMBL" id="VSSS01000084">
    <property type="protein sequence ID" value="TYL85658.1"/>
    <property type="molecule type" value="Genomic_DNA"/>
</dbReference>
<sequence length="50" mass="4754">MADQARRGVLKGAAAVGALAAVGSAAAQVRSNSGPKELEGKPVPEAPAGA</sequence>
<gene>
    <name evidence="2" type="ORF">FXB40_43160</name>
</gene>
<evidence type="ECO:0000256" key="1">
    <source>
        <dbReference type="SAM" id="MobiDB-lite"/>
    </source>
</evidence>
<evidence type="ECO:0000313" key="2">
    <source>
        <dbReference type="EMBL" id="TYL85658.1"/>
    </source>
</evidence>
<feature type="region of interest" description="Disordered" evidence="1">
    <location>
        <begin position="27"/>
        <end position="50"/>
    </location>
</feature>
<proteinExistence type="predicted"/>
<comment type="caution">
    <text evidence="2">The sequence shown here is derived from an EMBL/GenBank/DDBJ whole genome shotgun (WGS) entry which is preliminary data.</text>
</comment>
<organism evidence="2 3">
    <name type="scientific">Bradyrhizobium rifense</name>
    <dbReference type="NCBI Taxonomy" id="515499"/>
    <lineage>
        <taxon>Bacteria</taxon>
        <taxon>Pseudomonadati</taxon>
        <taxon>Pseudomonadota</taxon>
        <taxon>Alphaproteobacteria</taxon>
        <taxon>Hyphomicrobiales</taxon>
        <taxon>Nitrobacteraceae</taxon>
        <taxon>Bradyrhizobium</taxon>
    </lineage>
</organism>
<keyword evidence="3" id="KW-1185">Reference proteome</keyword>
<dbReference type="AlphaFoldDB" id="A0A5D3KAW0"/>
<dbReference type="InterPro" id="IPR006311">
    <property type="entry name" value="TAT_signal"/>
</dbReference>
<dbReference type="Proteomes" id="UP000324758">
    <property type="component" value="Unassembled WGS sequence"/>
</dbReference>
<dbReference type="RefSeq" id="WP_148778305.1">
    <property type="nucleotide sequence ID" value="NZ_VSSS01000084.1"/>
</dbReference>
<accession>A0A5D3KAW0</accession>
<dbReference type="InterPro" id="IPR019546">
    <property type="entry name" value="TAT_signal_bac_arc"/>
</dbReference>
<evidence type="ECO:0000313" key="3">
    <source>
        <dbReference type="Proteomes" id="UP000324758"/>
    </source>
</evidence>
<dbReference type="NCBIfam" id="TIGR01409">
    <property type="entry name" value="TAT_signal_seq"/>
    <property type="match status" value="1"/>
</dbReference>
<protein>
    <submittedName>
        <fullName evidence="2">Twin-arginine translocation signal domain-containing protein</fullName>
    </submittedName>
</protein>
<dbReference type="PROSITE" id="PS51318">
    <property type="entry name" value="TAT"/>
    <property type="match status" value="1"/>
</dbReference>